<evidence type="ECO:0000259" key="9">
    <source>
        <dbReference type="PROSITE" id="PS50011"/>
    </source>
</evidence>
<organism evidence="10 11">
    <name type="scientific">Ricinus communis</name>
    <name type="common">Castor bean</name>
    <dbReference type="NCBI Taxonomy" id="3988"/>
    <lineage>
        <taxon>Eukaryota</taxon>
        <taxon>Viridiplantae</taxon>
        <taxon>Streptophyta</taxon>
        <taxon>Embryophyta</taxon>
        <taxon>Tracheophyta</taxon>
        <taxon>Spermatophyta</taxon>
        <taxon>Magnoliopsida</taxon>
        <taxon>eudicotyledons</taxon>
        <taxon>Gunneridae</taxon>
        <taxon>Pentapetalae</taxon>
        <taxon>rosids</taxon>
        <taxon>fabids</taxon>
        <taxon>Malpighiales</taxon>
        <taxon>Euphorbiaceae</taxon>
        <taxon>Acalyphoideae</taxon>
        <taxon>Acalypheae</taxon>
        <taxon>Ricinus</taxon>
    </lineage>
</organism>
<comment type="catalytic activity">
    <reaction evidence="7">
        <text>L-threonyl-[protein] + ATP = O-phospho-L-threonyl-[protein] + ADP + H(+)</text>
        <dbReference type="Rhea" id="RHEA:46608"/>
        <dbReference type="Rhea" id="RHEA-COMP:11060"/>
        <dbReference type="Rhea" id="RHEA-COMP:11605"/>
        <dbReference type="ChEBI" id="CHEBI:15378"/>
        <dbReference type="ChEBI" id="CHEBI:30013"/>
        <dbReference type="ChEBI" id="CHEBI:30616"/>
        <dbReference type="ChEBI" id="CHEBI:61977"/>
        <dbReference type="ChEBI" id="CHEBI:456216"/>
        <dbReference type="EC" id="2.7.11.1"/>
    </reaction>
</comment>
<keyword evidence="6" id="KW-0067">ATP-binding</keyword>
<keyword evidence="3" id="KW-0808">Transferase</keyword>
<dbReference type="InterPro" id="IPR000719">
    <property type="entry name" value="Prot_kinase_dom"/>
</dbReference>
<evidence type="ECO:0000256" key="4">
    <source>
        <dbReference type="ARBA" id="ARBA00022741"/>
    </source>
</evidence>
<dbReference type="EC" id="2.7.11.1" evidence="1"/>
<evidence type="ECO:0000256" key="3">
    <source>
        <dbReference type="ARBA" id="ARBA00022679"/>
    </source>
</evidence>
<keyword evidence="4" id="KW-0547">Nucleotide-binding</keyword>
<dbReference type="InterPro" id="IPR008271">
    <property type="entry name" value="Ser/Thr_kinase_AS"/>
</dbReference>
<dbReference type="AlphaFoldDB" id="B9RVC4"/>
<reference evidence="11" key="1">
    <citation type="journal article" date="2010" name="Nat. Biotechnol.">
        <title>Draft genome sequence of the oilseed species Ricinus communis.</title>
        <authorList>
            <person name="Chan A.P."/>
            <person name="Crabtree J."/>
            <person name="Zhao Q."/>
            <person name="Lorenzi H."/>
            <person name="Orvis J."/>
            <person name="Puiu D."/>
            <person name="Melake-Berhan A."/>
            <person name="Jones K.M."/>
            <person name="Redman J."/>
            <person name="Chen G."/>
            <person name="Cahoon E.B."/>
            <person name="Gedil M."/>
            <person name="Stanke M."/>
            <person name="Haas B.J."/>
            <person name="Wortman J.R."/>
            <person name="Fraser-Liggett C.M."/>
            <person name="Ravel J."/>
            <person name="Rabinowicz P.D."/>
        </authorList>
    </citation>
    <scope>NUCLEOTIDE SEQUENCE [LARGE SCALE GENOMIC DNA]</scope>
    <source>
        <strain evidence="11">cv. Hale</strain>
    </source>
</reference>
<keyword evidence="2" id="KW-0723">Serine/threonine-protein kinase</keyword>
<gene>
    <name evidence="10" type="ORF">RCOM_0902130</name>
</gene>
<dbReference type="PROSITE" id="PS50011">
    <property type="entry name" value="PROTEIN_KINASE_DOM"/>
    <property type="match status" value="1"/>
</dbReference>
<dbReference type="InterPro" id="IPR011009">
    <property type="entry name" value="Kinase-like_dom_sf"/>
</dbReference>
<dbReference type="FunFam" id="1.10.510.10:FF:001023">
    <property type="entry name" value="Os07g0541700 protein"/>
    <property type="match status" value="1"/>
</dbReference>
<keyword evidence="5" id="KW-0418">Kinase</keyword>
<dbReference type="InterPro" id="IPR052059">
    <property type="entry name" value="CR_Ser/Thr_kinase"/>
</dbReference>
<evidence type="ECO:0000256" key="5">
    <source>
        <dbReference type="ARBA" id="ARBA00022777"/>
    </source>
</evidence>
<dbReference type="SUPFAM" id="SSF56112">
    <property type="entry name" value="Protein kinase-like (PK-like)"/>
    <property type="match status" value="1"/>
</dbReference>
<dbReference type="Pfam" id="PF00069">
    <property type="entry name" value="Pkinase"/>
    <property type="match status" value="1"/>
</dbReference>
<accession>B9RVC4</accession>
<sequence length="93" mass="10329">MSMFLTRASISSFLQRFDIVVGTAEGLAYLHGGSQERIIHRDIKSINFLLDEDFTPKVVDFGLVQCFGADKSHLSNGTAGTVEYMEPELPPTY</sequence>
<dbReference type="Proteomes" id="UP000008311">
    <property type="component" value="Unassembled WGS sequence"/>
</dbReference>
<comment type="catalytic activity">
    <reaction evidence="8">
        <text>L-seryl-[protein] + ATP = O-phospho-L-seryl-[protein] + ADP + H(+)</text>
        <dbReference type="Rhea" id="RHEA:17989"/>
        <dbReference type="Rhea" id="RHEA-COMP:9863"/>
        <dbReference type="Rhea" id="RHEA-COMP:11604"/>
        <dbReference type="ChEBI" id="CHEBI:15378"/>
        <dbReference type="ChEBI" id="CHEBI:29999"/>
        <dbReference type="ChEBI" id="CHEBI:30616"/>
        <dbReference type="ChEBI" id="CHEBI:83421"/>
        <dbReference type="ChEBI" id="CHEBI:456216"/>
        <dbReference type="EC" id="2.7.11.1"/>
    </reaction>
</comment>
<evidence type="ECO:0000313" key="10">
    <source>
        <dbReference type="EMBL" id="EEF44857.1"/>
    </source>
</evidence>
<dbReference type="EMBL" id="EQ973818">
    <property type="protein sequence ID" value="EEF44857.1"/>
    <property type="molecule type" value="Genomic_DNA"/>
</dbReference>
<evidence type="ECO:0000256" key="8">
    <source>
        <dbReference type="ARBA" id="ARBA00048679"/>
    </source>
</evidence>
<dbReference type="Gene3D" id="1.10.510.10">
    <property type="entry name" value="Transferase(Phosphotransferase) domain 1"/>
    <property type="match status" value="1"/>
</dbReference>
<proteinExistence type="predicted"/>
<dbReference type="GO" id="GO:0004674">
    <property type="term" value="F:protein serine/threonine kinase activity"/>
    <property type="evidence" value="ECO:0007669"/>
    <property type="project" value="UniProtKB-KW"/>
</dbReference>
<protein>
    <recommendedName>
        <fullName evidence="1">non-specific serine/threonine protein kinase</fullName>
        <ecNumber evidence="1">2.7.11.1</ecNumber>
    </recommendedName>
</protein>
<evidence type="ECO:0000256" key="2">
    <source>
        <dbReference type="ARBA" id="ARBA00022527"/>
    </source>
</evidence>
<name>B9RVC4_RICCO</name>
<feature type="domain" description="Protein kinase" evidence="9">
    <location>
        <begin position="1"/>
        <end position="93"/>
    </location>
</feature>
<keyword evidence="11" id="KW-1185">Reference proteome</keyword>
<dbReference type="PROSITE" id="PS00108">
    <property type="entry name" value="PROTEIN_KINASE_ST"/>
    <property type="match status" value="1"/>
</dbReference>
<dbReference type="PANTHER" id="PTHR47973">
    <property type="entry name" value="CYSTEINE-RICH RECEPTOR-LIKE PROTEIN KINASE 3"/>
    <property type="match status" value="1"/>
</dbReference>
<evidence type="ECO:0000256" key="6">
    <source>
        <dbReference type="ARBA" id="ARBA00022840"/>
    </source>
</evidence>
<evidence type="ECO:0000256" key="7">
    <source>
        <dbReference type="ARBA" id="ARBA00047899"/>
    </source>
</evidence>
<evidence type="ECO:0000313" key="11">
    <source>
        <dbReference type="Proteomes" id="UP000008311"/>
    </source>
</evidence>
<dbReference type="eggNOG" id="ENOG502QRU4">
    <property type="taxonomic scope" value="Eukaryota"/>
</dbReference>
<evidence type="ECO:0000256" key="1">
    <source>
        <dbReference type="ARBA" id="ARBA00012513"/>
    </source>
</evidence>
<dbReference type="InParanoid" id="B9RVC4"/>
<dbReference type="GO" id="GO:0005524">
    <property type="term" value="F:ATP binding"/>
    <property type="evidence" value="ECO:0007669"/>
    <property type="project" value="UniProtKB-KW"/>
</dbReference>